<evidence type="ECO:0000256" key="4">
    <source>
        <dbReference type="ARBA" id="ARBA00023002"/>
    </source>
</evidence>
<keyword evidence="4" id="KW-0560">Oxidoreductase</keyword>
<dbReference type="GO" id="GO:0016705">
    <property type="term" value="F:oxidoreductase activity, acting on paired donors, with incorporation or reduction of molecular oxygen"/>
    <property type="evidence" value="ECO:0007669"/>
    <property type="project" value="InterPro"/>
</dbReference>
<gene>
    <name evidence="7" type="ORF">METZ01_LOCUS467666</name>
</gene>
<comment type="cofactor">
    <cofactor evidence="1">
        <name>L-ascorbate</name>
        <dbReference type="ChEBI" id="CHEBI:38290"/>
    </cofactor>
</comment>
<dbReference type="GO" id="GO:0005506">
    <property type="term" value="F:iron ion binding"/>
    <property type="evidence" value="ECO:0007669"/>
    <property type="project" value="InterPro"/>
</dbReference>
<feature type="domain" description="Fe2OG dioxygenase" evidence="6">
    <location>
        <begin position="102"/>
        <end position="195"/>
    </location>
</feature>
<dbReference type="GO" id="GO:0051213">
    <property type="term" value="F:dioxygenase activity"/>
    <property type="evidence" value="ECO:0007669"/>
    <property type="project" value="UniProtKB-KW"/>
</dbReference>
<dbReference type="InterPro" id="IPR044862">
    <property type="entry name" value="Pro_4_hyd_alph_FE2OG_OXY"/>
</dbReference>
<keyword evidence="5" id="KW-0408">Iron</keyword>
<protein>
    <recommendedName>
        <fullName evidence="6">Fe2OG dioxygenase domain-containing protein</fullName>
    </recommendedName>
</protein>
<organism evidence="7">
    <name type="scientific">marine metagenome</name>
    <dbReference type="NCBI Taxonomy" id="408172"/>
    <lineage>
        <taxon>unclassified sequences</taxon>
        <taxon>metagenomes</taxon>
        <taxon>ecological metagenomes</taxon>
    </lineage>
</organism>
<reference evidence="7" key="1">
    <citation type="submission" date="2018-05" db="EMBL/GenBank/DDBJ databases">
        <authorList>
            <person name="Lanie J.A."/>
            <person name="Ng W.-L."/>
            <person name="Kazmierczak K.M."/>
            <person name="Andrzejewski T.M."/>
            <person name="Davidsen T.M."/>
            <person name="Wayne K.J."/>
            <person name="Tettelin H."/>
            <person name="Glass J.I."/>
            <person name="Rusch D."/>
            <person name="Podicherti R."/>
            <person name="Tsui H.-C.T."/>
            <person name="Winkler M.E."/>
        </authorList>
    </citation>
    <scope>NUCLEOTIDE SEQUENCE</scope>
</reference>
<feature type="non-terminal residue" evidence="7">
    <location>
        <position position="199"/>
    </location>
</feature>
<dbReference type="PANTHER" id="PTHR10869:SF246">
    <property type="entry name" value="TRANSMEMBRANE PROLYL 4-HYDROXYLASE"/>
    <property type="match status" value="1"/>
</dbReference>
<dbReference type="InterPro" id="IPR006620">
    <property type="entry name" value="Pro_4_hyd_alph"/>
</dbReference>
<dbReference type="InterPro" id="IPR005123">
    <property type="entry name" value="Oxoglu/Fe-dep_dioxygenase_dom"/>
</dbReference>
<dbReference type="Gene3D" id="2.60.120.620">
    <property type="entry name" value="q2cbj1_9rhob like domain"/>
    <property type="match status" value="1"/>
</dbReference>
<evidence type="ECO:0000256" key="1">
    <source>
        <dbReference type="ARBA" id="ARBA00001961"/>
    </source>
</evidence>
<dbReference type="PANTHER" id="PTHR10869">
    <property type="entry name" value="PROLYL 4-HYDROXYLASE ALPHA SUBUNIT"/>
    <property type="match status" value="1"/>
</dbReference>
<dbReference type="InterPro" id="IPR045054">
    <property type="entry name" value="P4HA-like"/>
</dbReference>
<evidence type="ECO:0000313" key="7">
    <source>
        <dbReference type="EMBL" id="SVE14812.1"/>
    </source>
</evidence>
<dbReference type="PROSITE" id="PS51471">
    <property type="entry name" value="FE2OG_OXY"/>
    <property type="match status" value="1"/>
</dbReference>
<proteinExistence type="predicted"/>
<accession>A0A383B4A3</accession>
<evidence type="ECO:0000259" key="6">
    <source>
        <dbReference type="PROSITE" id="PS51471"/>
    </source>
</evidence>
<sequence length="199" mass="23312">MKKFTIPKPLEGKSFIGGWQIEKDTICQSLIEFFENNPALHVEGESYNGLDKKIKDSVDIPLNPLDLKKDRYSVFNKYMAHLNECYWDYLKSFKLEKQFKDVHIGPFNLQKYNPGGHFKSWHSERMNIISASRIFAFMTYLNNVNDGGETEFYYFGIKIKPVQGLTLIWPSEWTHLHKGSITNETKYIITGWINFPDNI</sequence>
<keyword evidence="2" id="KW-0479">Metal-binding</keyword>
<dbReference type="AlphaFoldDB" id="A0A383B4A3"/>
<dbReference type="EMBL" id="UINC01197364">
    <property type="protein sequence ID" value="SVE14812.1"/>
    <property type="molecule type" value="Genomic_DNA"/>
</dbReference>
<dbReference type="GO" id="GO:0031418">
    <property type="term" value="F:L-ascorbic acid binding"/>
    <property type="evidence" value="ECO:0007669"/>
    <property type="project" value="InterPro"/>
</dbReference>
<dbReference type="SMART" id="SM00702">
    <property type="entry name" value="P4Hc"/>
    <property type="match status" value="1"/>
</dbReference>
<evidence type="ECO:0000256" key="3">
    <source>
        <dbReference type="ARBA" id="ARBA00022964"/>
    </source>
</evidence>
<name>A0A383B4A3_9ZZZZ</name>
<evidence type="ECO:0000256" key="5">
    <source>
        <dbReference type="ARBA" id="ARBA00023004"/>
    </source>
</evidence>
<dbReference type="Pfam" id="PF13640">
    <property type="entry name" value="2OG-FeII_Oxy_3"/>
    <property type="match status" value="1"/>
</dbReference>
<evidence type="ECO:0000256" key="2">
    <source>
        <dbReference type="ARBA" id="ARBA00022723"/>
    </source>
</evidence>
<keyword evidence="3" id="KW-0223">Dioxygenase</keyword>